<dbReference type="PANTHER" id="PTHR44757">
    <property type="entry name" value="DIGUANYLATE CYCLASE DGCP"/>
    <property type="match status" value="1"/>
</dbReference>
<dbReference type="SUPFAM" id="SSF55785">
    <property type="entry name" value="PYP-like sensor domain (PAS domain)"/>
    <property type="match status" value="1"/>
</dbReference>
<dbReference type="PROSITE" id="PS50113">
    <property type="entry name" value="PAC"/>
    <property type="match status" value="1"/>
</dbReference>
<evidence type="ECO:0000256" key="3">
    <source>
        <dbReference type="ARBA" id="ARBA00012282"/>
    </source>
</evidence>
<dbReference type="FunFam" id="3.20.20.450:FF:000001">
    <property type="entry name" value="Cyclic di-GMP phosphodiesterase yahA"/>
    <property type="match status" value="1"/>
</dbReference>
<dbReference type="Pfam" id="PF00563">
    <property type="entry name" value="EAL"/>
    <property type="match status" value="1"/>
</dbReference>
<dbReference type="SUPFAM" id="SSF141868">
    <property type="entry name" value="EAL domain-like"/>
    <property type="match status" value="1"/>
</dbReference>
<dbReference type="EMBL" id="FTMC01000009">
    <property type="protein sequence ID" value="SIQ74055.1"/>
    <property type="molecule type" value="Genomic_DNA"/>
</dbReference>
<sequence>MKMSFLSLPDWQRAARALLMVLLIGLSLAWLFSRADSISIEQHQDYSRQLLRLQQLDAELNASVLASRYDLYRNFDRSSQGVKDLLAITRTLTQLPDYLPLRDRQPLEEQVARLRQASLDKADAVDRFKRETAILRNSQSYFPLITDSLIRDGVLQPALSREVGIFGRSVMTFLLSDDPGRGERLRQEHDRLAGVAERLPPATAETLRILLSHAALILTHKPTLDAITHDILELPTHALGDTLGQRYAQAYNQALQKARRYRVLLFVVALGLGIYLVMAVARRRRLAAQLADANRELQERLEALHQAQAELKRYATVFTNAREGMVITDASAQIIAVNPAFTEITGYPLEQIAGATPAVLSSGRQDEHYYQKMWSALKERGQWQGEIWNRRRSGDIYPEWLSIAAVRDSEGETTHYIGIFSDVTERKEAEARIHHLAHHDALTGLPNRLLLQDRLGQAIREARRKGSQVGILFMDLDRFKWINDTLGHDAGDHLLRTITRRCLDVLRESDTLARLGGDEFVAILPGLQQAQDAGLVARKLLAAITQPCMLGNHELSVTCSIGIAVFPGDGTTDSLLLRNADAAMYRAKSEGRNGFQFYSTDMNTARLGELLLEHQLRGALERQELCLFYQPKVDARDGTLRSCEALLRWRHAEEGLLTPDRFLPAAEESGLIVPIGEWVIREACRQVRSWLDAGRQPVRVAVNLSGQQFAHQNIVQLVRDALQEYRLPPQLLELELTETILMRDIERTLVILGELCALGVSLAIDDFGTGYSSLAYLRQFQVHTLKIDRSFVNDIQEGANDAKIASAVIGLAHSLGLRVVAEGVETPLQQAFLANHACDYLQGYLFGKPEPADRFSERLQRSWVMA</sequence>
<evidence type="ECO:0000259" key="8">
    <source>
        <dbReference type="PROSITE" id="PS50112"/>
    </source>
</evidence>
<gene>
    <name evidence="12" type="ORF">SAMN05421672_109129</name>
</gene>
<dbReference type="Gene3D" id="3.30.450.20">
    <property type="entry name" value="PAS domain"/>
    <property type="match status" value="1"/>
</dbReference>
<dbReference type="InterPro" id="IPR001610">
    <property type="entry name" value="PAC"/>
</dbReference>
<dbReference type="Pfam" id="PF19443">
    <property type="entry name" value="DAHL"/>
    <property type="match status" value="1"/>
</dbReference>
<keyword evidence="4" id="KW-0973">c-di-GMP</keyword>
<evidence type="ECO:0000259" key="9">
    <source>
        <dbReference type="PROSITE" id="PS50113"/>
    </source>
</evidence>
<dbReference type="FunFam" id="3.30.70.270:FF:000001">
    <property type="entry name" value="Diguanylate cyclase domain protein"/>
    <property type="match status" value="1"/>
</dbReference>
<dbReference type="InterPro" id="IPR035919">
    <property type="entry name" value="EAL_sf"/>
</dbReference>
<dbReference type="NCBIfam" id="TIGR00254">
    <property type="entry name" value="GGDEF"/>
    <property type="match status" value="1"/>
</dbReference>
<dbReference type="PANTHER" id="PTHR44757:SF2">
    <property type="entry name" value="BIOFILM ARCHITECTURE MAINTENANCE PROTEIN MBAA"/>
    <property type="match status" value="1"/>
</dbReference>
<evidence type="ECO:0000313" key="13">
    <source>
        <dbReference type="Proteomes" id="UP000186079"/>
    </source>
</evidence>
<evidence type="ECO:0000256" key="4">
    <source>
        <dbReference type="ARBA" id="ARBA00022636"/>
    </source>
</evidence>
<dbReference type="CDD" id="cd01948">
    <property type="entry name" value="EAL"/>
    <property type="match status" value="1"/>
</dbReference>
<feature type="transmembrane region" description="Helical" evidence="7">
    <location>
        <begin position="261"/>
        <end position="281"/>
    </location>
</feature>
<dbReference type="InterPro" id="IPR052155">
    <property type="entry name" value="Biofilm_reg_signaling"/>
</dbReference>
<dbReference type="InterPro" id="IPR001633">
    <property type="entry name" value="EAL_dom"/>
</dbReference>
<dbReference type="SUPFAM" id="SSF55073">
    <property type="entry name" value="Nucleotide cyclase"/>
    <property type="match status" value="1"/>
</dbReference>
<keyword evidence="6" id="KW-0175">Coiled coil</keyword>
<accession>A0A1N6V885</accession>
<dbReference type="Proteomes" id="UP000186079">
    <property type="component" value="Unassembled WGS sequence"/>
</dbReference>
<evidence type="ECO:0000313" key="12">
    <source>
        <dbReference type="EMBL" id="SIQ74055.1"/>
    </source>
</evidence>
<feature type="coiled-coil region" evidence="6">
    <location>
        <begin position="276"/>
        <end position="314"/>
    </location>
</feature>
<dbReference type="Gene3D" id="3.20.20.450">
    <property type="entry name" value="EAL domain"/>
    <property type="match status" value="1"/>
</dbReference>
<evidence type="ECO:0000256" key="7">
    <source>
        <dbReference type="SAM" id="Phobius"/>
    </source>
</evidence>
<evidence type="ECO:0000256" key="5">
    <source>
        <dbReference type="ARBA" id="ARBA00051114"/>
    </source>
</evidence>
<dbReference type="PROSITE" id="PS50112">
    <property type="entry name" value="PAS"/>
    <property type="match status" value="1"/>
</dbReference>
<reference evidence="12 13" key="1">
    <citation type="submission" date="2017-01" db="EMBL/GenBank/DDBJ databases">
        <authorList>
            <person name="Mah S.A."/>
            <person name="Swanson W.J."/>
            <person name="Moy G.W."/>
            <person name="Vacquier V.D."/>
        </authorList>
    </citation>
    <scope>NUCLEOTIDE SEQUENCE [LARGE SCALE GENOMIC DNA]</scope>
    <source>
        <strain evidence="12 13">ATCC 29606</strain>
    </source>
</reference>
<keyword evidence="7" id="KW-0472">Membrane</keyword>
<dbReference type="GO" id="GO:0071111">
    <property type="term" value="F:cyclic-guanylate-specific phosphodiesterase activity"/>
    <property type="evidence" value="ECO:0007669"/>
    <property type="project" value="UniProtKB-EC"/>
</dbReference>
<feature type="domain" description="EAL" evidence="10">
    <location>
        <begin position="609"/>
        <end position="863"/>
    </location>
</feature>
<name>A0A1N6V885_9PSED</name>
<evidence type="ECO:0000259" key="11">
    <source>
        <dbReference type="PROSITE" id="PS50887"/>
    </source>
</evidence>
<comment type="catalytic activity">
    <reaction evidence="5">
        <text>3',3'-c-di-GMP + H2O = 5'-phosphoguanylyl(3'-&gt;5')guanosine + H(+)</text>
        <dbReference type="Rhea" id="RHEA:24902"/>
        <dbReference type="ChEBI" id="CHEBI:15377"/>
        <dbReference type="ChEBI" id="CHEBI:15378"/>
        <dbReference type="ChEBI" id="CHEBI:58754"/>
        <dbReference type="ChEBI" id="CHEBI:58805"/>
        <dbReference type="EC" id="3.1.4.52"/>
    </reaction>
    <physiologicalReaction direction="left-to-right" evidence="5">
        <dbReference type="Rhea" id="RHEA:24903"/>
    </physiologicalReaction>
</comment>
<dbReference type="GO" id="GO:0071732">
    <property type="term" value="P:cellular response to nitric oxide"/>
    <property type="evidence" value="ECO:0007669"/>
    <property type="project" value="UniProtKB-ARBA"/>
</dbReference>
<dbReference type="Gene3D" id="3.30.70.270">
    <property type="match status" value="1"/>
</dbReference>
<dbReference type="InterPro" id="IPR029787">
    <property type="entry name" value="Nucleotide_cyclase"/>
</dbReference>
<dbReference type="SMART" id="SM00086">
    <property type="entry name" value="PAC"/>
    <property type="match status" value="1"/>
</dbReference>
<feature type="domain" description="PAC" evidence="9">
    <location>
        <begin position="383"/>
        <end position="435"/>
    </location>
</feature>
<dbReference type="InterPro" id="IPR043128">
    <property type="entry name" value="Rev_trsase/Diguanyl_cyclase"/>
</dbReference>
<dbReference type="NCBIfam" id="TIGR00229">
    <property type="entry name" value="sensory_box"/>
    <property type="match status" value="1"/>
</dbReference>
<dbReference type="InterPro" id="IPR035965">
    <property type="entry name" value="PAS-like_dom_sf"/>
</dbReference>
<dbReference type="PROSITE" id="PS50887">
    <property type="entry name" value="GGDEF"/>
    <property type="match status" value="1"/>
</dbReference>
<organism evidence="12 13">
    <name type="scientific">Pseudomonas flexibilis</name>
    <dbReference type="NCBI Taxonomy" id="706570"/>
    <lineage>
        <taxon>Bacteria</taxon>
        <taxon>Pseudomonadati</taxon>
        <taxon>Pseudomonadota</taxon>
        <taxon>Gammaproteobacteria</taxon>
        <taxon>Pseudomonadales</taxon>
        <taxon>Pseudomonadaceae</taxon>
        <taxon>Pseudomonas</taxon>
    </lineage>
</organism>
<evidence type="ECO:0000256" key="1">
    <source>
        <dbReference type="ARBA" id="ARBA00001946"/>
    </source>
</evidence>
<evidence type="ECO:0000256" key="2">
    <source>
        <dbReference type="ARBA" id="ARBA00004533"/>
    </source>
</evidence>
<dbReference type="GO" id="GO:0005886">
    <property type="term" value="C:plasma membrane"/>
    <property type="evidence" value="ECO:0007669"/>
    <property type="project" value="UniProtKB-SubCell"/>
</dbReference>
<comment type="cofactor">
    <cofactor evidence="1">
        <name>Mg(2+)</name>
        <dbReference type="ChEBI" id="CHEBI:18420"/>
    </cofactor>
</comment>
<dbReference type="CDD" id="cd01949">
    <property type="entry name" value="GGDEF"/>
    <property type="match status" value="1"/>
</dbReference>
<keyword evidence="7" id="KW-0812">Transmembrane</keyword>
<feature type="domain" description="GGDEF" evidence="11">
    <location>
        <begin position="467"/>
        <end position="600"/>
    </location>
</feature>
<dbReference type="PROSITE" id="PS50883">
    <property type="entry name" value="EAL"/>
    <property type="match status" value="1"/>
</dbReference>
<dbReference type="Pfam" id="PF13426">
    <property type="entry name" value="PAS_9"/>
    <property type="match status" value="1"/>
</dbReference>
<dbReference type="SMART" id="SM00267">
    <property type="entry name" value="GGDEF"/>
    <property type="match status" value="1"/>
</dbReference>
<protein>
    <recommendedName>
        <fullName evidence="3">cyclic-guanylate-specific phosphodiesterase</fullName>
        <ecNumber evidence="3">3.1.4.52</ecNumber>
    </recommendedName>
</protein>
<dbReference type="RefSeq" id="WP_052199755.1">
    <property type="nucleotide sequence ID" value="NZ_FTMC01000009.1"/>
</dbReference>
<dbReference type="Pfam" id="PF00990">
    <property type="entry name" value="GGDEF"/>
    <property type="match status" value="1"/>
</dbReference>
<comment type="subcellular location">
    <subcellularLocation>
        <location evidence="2">Cell inner membrane</location>
    </subcellularLocation>
</comment>
<dbReference type="CDD" id="cd00130">
    <property type="entry name" value="PAS"/>
    <property type="match status" value="1"/>
</dbReference>
<keyword evidence="7" id="KW-1133">Transmembrane helix</keyword>
<dbReference type="InterPro" id="IPR000014">
    <property type="entry name" value="PAS"/>
</dbReference>
<dbReference type="InterPro" id="IPR000160">
    <property type="entry name" value="GGDEF_dom"/>
</dbReference>
<feature type="domain" description="PAS" evidence="8">
    <location>
        <begin position="310"/>
        <end position="354"/>
    </location>
</feature>
<dbReference type="AlphaFoldDB" id="A0A1N6V885"/>
<dbReference type="InterPro" id="IPR000700">
    <property type="entry name" value="PAS-assoc_C"/>
</dbReference>
<evidence type="ECO:0000256" key="6">
    <source>
        <dbReference type="SAM" id="Coils"/>
    </source>
</evidence>
<dbReference type="SMART" id="SM00091">
    <property type="entry name" value="PAS"/>
    <property type="match status" value="1"/>
</dbReference>
<dbReference type="EC" id="3.1.4.52" evidence="3"/>
<dbReference type="SMART" id="SM00052">
    <property type="entry name" value="EAL"/>
    <property type="match status" value="1"/>
</dbReference>
<dbReference type="InterPro" id="IPR045812">
    <property type="entry name" value="DAHL"/>
</dbReference>
<proteinExistence type="predicted"/>
<evidence type="ECO:0000259" key="10">
    <source>
        <dbReference type="PROSITE" id="PS50883"/>
    </source>
</evidence>